<dbReference type="GO" id="GO:0015631">
    <property type="term" value="F:tubulin binding"/>
    <property type="evidence" value="ECO:0000318"/>
    <property type="project" value="GO_Central"/>
</dbReference>
<dbReference type="Proteomes" id="UP000007110">
    <property type="component" value="Unassembled WGS sequence"/>
</dbReference>
<dbReference type="GO" id="GO:0005737">
    <property type="term" value="C:cytoplasm"/>
    <property type="evidence" value="ECO:0000318"/>
    <property type="project" value="GO_Central"/>
</dbReference>
<dbReference type="GO" id="GO:0008270">
    <property type="term" value="F:zinc ion binding"/>
    <property type="evidence" value="ECO:0007669"/>
    <property type="project" value="InterPro"/>
</dbReference>
<dbReference type="PROSITE" id="PS52035">
    <property type="entry name" value="PEPTIDASE_M14"/>
    <property type="match status" value="1"/>
</dbReference>
<dbReference type="GO" id="GO:0006508">
    <property type="term" value="P:proteolysis"/>
    <property type="evidence" value="ECO:0007669"/>
    <property type="project" value="InterPro"/>
</dbReference>
<organism evidence="6 7">
    <name type="scientific">Strongylocentrotus purpuratus</name>
    <name type="common">Purple sea urchin</name>
    <dbReference type="NCBI Taxonomy" id="7668"/>
    <lineage>
        <taxon>Eukaryota</taxon>
        <taxon>Metazoa</taxon>
        <taxon>Echinodermata</taxon>
        <taxon>Eleutherozoa</taxon>
        <taxon>Echinozoa</taxon>
        <taxon>Echinoidea</taxon>
        <taxon>Euechinoidea</taxon>
        <taxon>Echinacea</taxon>
        <taxon>Camarodonta</taxon>
        <taxon>Echinidea</taxon>
        <taxon>Strongylocentrotidae</taxon>
        <taxon>Strongylocentrotus</taxon>
    </lineage>
</organism>
<feature type="region of interest" description="Disordered" evidence="4">
    <location>
        <begin position="1204"/>
        <end position="1311"/>
    </location>
</feature>
<feature type="region of interest" description="Disordered" evidence="4">
    <location>
        <begin position="897"/>
        <end position="959"/>
    </location>
</feature>
<accession>A0A7M7N1F4</accession>
<sequence length="1409" mass="158717">MKEDERGGGGGGDGEVGDRMSSGVTEELSDSIAGEMIQSRGKEAVSKPSAKERPYSCRSTTSLKDEIEQLSNKKKELLMKDKEPVVWKQNIQEQIEKELERRVRDALETPPLERMRKNKHKARLRKQQQKKKEEEKKSLSLEECDSHAQALPSLKEKFPWNDVNSPFTYFDDPNSPTWFERQIYNNQYNDCGSESSAGYLDVNGNHRTQEERDASSRNSARPRTRSAGVALTRERQRIADDKGGDTDAEEDRTIAEIRRKTFHRFTSAGFKEAMRKGKGMLKKIGDGKYVDKNGVILSVDGPFWPQECGPLYPKPDHIKKVPSSAEPLFDKVPQDGRTIHTQKTKWYRPWEGTQNVFDSERTTKGTIPHTIPEGCCPSLVFESRFESGNLRQARRIGQFEYDLVLKTDLYTSRHTQWYYFRVQKMRPGVTYKFNIINLLKKDSLYNHGMRPLIYSEKEAQSSGQGWVRAGHHITYSRGYGFNRNGLLHPEITYHVLEWQMEFKHEDDTCYLAHCYPYTFTDLCQHLDDLMAQPERRKTMRRDVLCESRAGNSCFILTVSNFSDHRPKKGIVVTARVHPGETNASWMMRGLLDFITSSDPVAKELRKCYIFKIIPMLNPDGVIVGNYRCSLAGRDLNRNYRHPKKESFPTVWNTKQMLADFAEECEEILVYCDMHGHSRKHNVFIYGCDPDKQELDMAAFLCQRLFPWLLSQKAPDKFSFRGCKFRVKRCKEATGRVVMWRQMGISNSFTLEATFCGSKDITSHAPRHFNLQDFQDLGRHFCEALLVYHQAQENTSLHSELILELTKEITHHILLSRGLLPPNIPFPDLSSLKEVKHGQKSKKQGGAKSDQDGSEWAGLDKRTKSKLAALKVIDTLSSETIQGCIDLLADLHINKEFAESDTSDSDSASESELPKGQNDEDEDKVRKKKKKKKLKGRSKSEEAVQPDPSAEEQSKKKRLVRRRMWHNPTFVQSWVSDAIEENAEKAIKVDSPGQPSISRLQTFRIGKCTQALKKHPPFVNRYAKRTNHGIPMFSQERIQERAKLRMEATKGGDQVTGGGDEDTLDQMTHDTEYAKLIALSREMHRQNEEVRYKLINPPPESALEKSLAGMTIRHTYTHGNSMMRGPPPFMLDYERLDTDEMAGMSALPKTPPRKLDPMKGAPNPRSSNGGLSISKAGALNGIGPGSETANGYAITDGLLVGSGMRDGRVMNGTVRQSGGDASSHRTKGGAHHPSGNPKRTSDEQATSGDNSRLIVFSGKDTKQTSNSFNSSSSTSWATTSNDKTKDLSEPSYHSANAAHDKNRHLRKTLGRESTMDLIQRQYGRFLSGVNIGSQGNTASSNSKYLDSIAKSVPNGNLLSTKEKGGGGGGGVTRSASFVNEKRIAPLSKMGDQAAILKLADAKKKTNTPSS</sequence>
<feature type="compositionally biased region" description="Basic and acidic residues" evidence="4">
    <location>
        <begin position="106"/>
        <end position="115"/>
    </location>
</feature>
<evidence type="ECO:0000256" key="2">
    <source>
        <dbReference type="ARBA" id="ARBA00005988"/>
    </source>
</evidence>
<dbReference type="InterPro" id="IPR000834">
    <property type="entry name" value="Peptidase_M14"/>
</dbReference>
<evidence type="ECO:0000256" key="4">
    <source>
        <dbReference type="SAM" id="MobiDB-lite"/>
    </source>
</evidence>
<keyword evidence="7" id="KW-1185">Reference proteome</keyword>
<proteinExistence type="inferred from homology"/>
<feature type="compositionally biased region" description="Low complexity" evidence="4">
    <location>
        <begin position="1263"/>
        <end position="1280"/>
    </location>
</feature>
<dbReference type="Pfam" id="PF18027">
    <property type="entry name" value="Pepdidase_M14_N"/>
    <property type="match status" value="1"/>
</dbReference>
<evidence type="ECO:0000256" key="1">
    <source>
        <dbReference type="ARBA" id="ARBA00001947"/>
    </source>
</evidence>
<feature type="compositionally biased region" description="Basic and acidic residues" evidence="4">
    <location>
        <begin position="40"/>
        <end position="55"/>
    </location>
</feature>
<dbReference type="GeneID" id="580601"/>
<feature type="region of interest" description="Disordered" evidence="4">
    <location>
        <begin position="207"/>
        <end position="251"/>
    </location>
</feature>
<comment type="similarity">
    <text evidence="2 3">Belongs to the peptidase M14 family.</text>
</comment>
<dbReference type="OMA" id="SMPDGKH"/>
<dbReference type="PANTHER" id="PTHR12756:SF4">
    <property type="entry name" value="PEPTIDASE M14 CARBOXYPEPTIDASE A DOMAIN-CONTAINING PROTEIN"/>
    <property type="match status" value="1"/>
</dbReference>
<dbReference type="InterPro" id="IPR050821">
    <property type="entry name" value="Cytosolic_carboxypeptidase"/>
</dbReference>
<dbReference type="Gene3D" id="2.60.40.3120">
    <property type="match status" value="1"/>
</dbReference>
<feature type="compositionally biased region" description="Basic and acidic residues" evidence="4">
    <location>
        <begin position="130"/>
        <end position="142"/>
    </location>
</feature>
<reference evidence="7" key="1">
    <citation type="submission" date="2015-02" db="EMBL/GenBank/DDBJ databases">
        <title>Genome sequencing for Strongylocentrotus purpuratus.</title>
        <authorList>
            <person name="Murali S."/>
            <person name="Liu Y."/>
            <person name="Vee V."/>
            <person name="English A."/>
            <person name="Wang M."/>
            <person name="Skinner E."/>
            <person name="Han Y."/>
            <person name="Muzny D.M."/>
            <person name="Worley K.C."/>
            <person name="Gibbs R.A."/>
        </authorList>
    </citation>
    <scope>NUCLEOTIDE SEQUENCE</scope>
</reference>
<evidence type="ECO:0000313" key="7">
    <source>
        <dbReference type="Proteomes" id="UP000007110"/>
    </source>
</evidence>
<feature type="compositionally biased region" description="Basic and acidic residues" evidence="4">
    <location>
        <begin position="232"/>
        <end position="251"/>
    </location>
</feature>
<dbReference type="SUPFAM" id="SSF53187">
    <property type="entry name" value="Zn-dependent exopeptidases"/>
    <property type="match status" value="1"/>
</dbReference>
<protein>
    <recommendedName>
        <fullName evidence="5">Peptidase M14 domain-containing protein</fullName>
    </recommendedName>
</protein>
<feature type="compositionally biased region" description="Basic residues" evidence="4">
    <location>
        <begin position="116"/>
        <end position="129"/>
    </location>
</feature>
<evidence type="ECO:0000259" key="5">
    <source>
        <dbReference type="PROSITE" id="PS52035"/>
    </source>
</evidence>
<dbReference type="GO" id="GO:0015630">
    <property type="term" value="C:microtubule cytoskeleton"/>
    <property type="evidence" value="ECO:0000318"/>
    <property type="project" value="GO_Central"/>
</dbReference>
<dbReference type="InterPro" id="IPR040626">
    <property type="entry name" value="Pepdidase_M14_N"/>
</dbReference>
<feature type="domain" description="Peptidase M14" evidence="5">
    <location>
        <begin position="515"/>
        <end position="788"/>
    </location>
</feature>
<feature type="region of interest" description="Disordered" evidence="4">
    <location>
        <begin position="1142"/>
        <end position="1171"/>
    </location>
</feature>
<dbReference type="KEGG" id="spu:580601"/>
<dbReference type="RefSeq" id="XP_030829547.1">
    <property type="nucleotide sequence ID" value="XM_030973687.1"/>
</dbReference>
<evidence type="ECO:0000313" key="6">
    <source>
        <dbReference type="EnsemblMetazoa" id="XP_030829547"/>
    </source>
</evidence>
<dbReference type="Gene3D" id="3.40.630.10">
    <property type="entry name" value="Zn peptidases"/>
    <property type="match status" value="1"/>
</dbReference>
<evidence type="ECO:0000256" key="3">
    <source>
        <dbReference type="PROSITE-ProRule" id="PRU01379"/>
    </source>
</evidence>
<dbReference type="Pfam" id="PF00246">
    <property type="entry name" value="Peptidase_M14"/>
    <property type="match status" value="1"/>
</dbReference>
<feature type="region of interest" description="Disordered" evidence="4">
    <location>
        <begin position="106"/>
        <end position="142"/>
    </location>
</feature>
<dbReference type="EnsemblMetazoa" id="XM_030973687">
    <property type="protein sequence ID" value="XP_030829547"/>
    <property type="gene ID" value="LOC580601"/>
</dbReference>
<feature type="region of interest" description="Disordered" evidence="4">
    <location>
        <begin position="834"/>
        <end position="856"/>
    </location>
</feature>
<feature type="active site" description="Proton donor/acceptor" evidence="3">
    <location>
        <position position="751"/>
    </location>
</feature>
<dbReference type="OrthoDB" id="10253041at2759"/>
<feature type="compositionally biased region" description="Acidic residues" evidence="4">
    <location>
        <begin position="898"/>
        <end position="908"/>
    </location>
</feature>
<feature type="compositionally biased region" description="Basic residues" evidence="4">
    <location>
        <begin position="925"/>
        <end position="936"/>
    </location>
</feature>
<comment type="cofactor">
    <cofactor evidence="1">
        <name>Zn(2+)</name>
        <dbReference type="ChEBI" id="CHEBI:29105"/>
    </cofactor>
</comment>
<dbReference type="GO" id="GO:0004181">
    <property type="term" value="F:metallocarboxypeptidase activity"/>
    <property type="evidence" value="ECO:0000318"/>
    <property type="project" value="GO_Central"/>
</dbReference>
<reference evidence="6" key="2">
    <citation type="submission" date="2021-01" db="UniProtKB">
        <authorList>
            <consortium name="EnsemblMetazoa"/>
        </authorList>
    </citation>
    <scope>IDENTIFICATION</scope>
</reference>
<name>A0A7M7N1F4_STRPU</name>
<dbReference type="InParanoid" id="A0A7M7N1F4"/>
<feature type="region of interest" description="Disordered" evidence="4">
    <location>
        <begin position="1"/>
        <end position="63"/>
    </location>
</feature>
<dbReference type="PANTHER" id="PTHR12756">
    <property type="entry name" value="CYTOSOLIC CARBOXYPEPTIDASE"/>
    <property type="match status" value="1"/>
</dbReference>